<dbReference type="Gene3D" id="2.60.40.1120">
    <property type="entry name" value="Carboxypeptidase-like, regulatory domain"/>
    <property type="match status" value="1"/>
</dbReference>
<gene>
    <name evidence="1" type="ORF">SAMN05421788_101173</name>
</gene>
<dbReference type="OrthoDB" id="983143at2"/>
<name>A0A173MMW0_9BACT</name>
<dbReference type="Pfam" id="PF13715">
    <property type="entry name" value="CarbopepD_reg_2"/>
    <property type="match status" value="1"/>
</dbReference>
<sequence length="848" mass="97899">MDWKRKIGFGFLLLLILGGIEAFGQTTTTIKGTVKDAATHLPLQNVSVFFTGAQGVITDSAGRFIVQTDDNVSFIEFTILGYQSVKRKLGNDAIQVLNIEMAPSPKNLNNVTVTTNKRAKYRNKNNPAVELIRQVIAHKDDNRLQAYETASYEKYEKIQLSLSKISKKLTDSKILKRYNFVFDNPDTTQMQGMTVTPVYLEESLSDNYYRKKPQQSKSIIKGKKKVDFGEFVDMVGVSSYLNRLYEDVNIYDNNISVLTNQFLSPIADLAPTFYMFYIRDTVELNGEKLVKMYFTPRNPDDLLFRGTMFITLDGNYGIQQINMFVSSKVNLNFVRQLKIAQEFEKSKEGRYYLEKSDMVTDFGLSKNGGGILGERTVSYKDFQTNVAINDSVFKGPSVAIQEKAEERLDTFWISHRHDSLSSAESKVYANIDSLKKMKSFRRLMDWGTFLLAGYKQAGPFEVGPANTFYSFNPVEGFRLRLGGRTTPKLSKRYYFETYGAYGFKDQKWKYFLSASYSINNKSIYGYPLHYVRASFQRDTKIPGQELQFVQEDNFLLSFKRGNNDKWLYNDIFNFSYVREFGDHLRYTIGYKWWKQTPAGSISYVKNVNGTDVNVNDITTSEISAEFRWAPHEQFYQGKLYRIPIINKYPIFTFRYIAGIKGLLKGEYNYQSINLRAEKRFYLSQLGFTDITAEGGYLFGKVPFPLMTIHRANQTFTYQLNSFNLMNFMEFVSDHYASVTVDHYFNGFIFNKIPLLKRLKLREVIAGKLLYGATRDENNPAKNPDQIKFPTTNGVVSTFVFDNQPYFEGSVGIMNIFKLVRVDVVKRFTYLKHADIPTWGIRTRVKFDF</sequence>
<organism evidence="1 2">
    <name type="scientific">Filimonas lacunae</name>
    <dbReference type="NCBI Taxonomy" id="477680"/>
    <lineage>
        <taxon>Bacteria</taxon>
        <taxon>Pseudomonadati</taxon>
        <taxon>Bacteroidota</taxon>
        <taxon>Chitinophagia</taxon>
        <taxon>Chitinophagales</taxon>
        <taxon>Chitinophagaceae</taxon>
        <taxon>Filimonas</taxon>
    </lineage>
</organism>
<dbReference type="InterPro" id="IPR043741">
    <property type="entry name" value="DUF5686"/>
</dbReference>
<accession>A0A173MMW0</accession>
<evidence type="ECO:0000313" key="2">
    <source>
        <dbReference type="Proteomes" id="UP000186917"/>
    </source>
</evidence>
<dbReference type="STRING" id="477680.SAMN05421788_101173"/>
<dbReference type="Pfam" id="PF18939">
    <property type="entry name" value="DUF5686"/>
    <property type="match status" value="1"/>
</dbReference>
<proteinExistence type="predicted"/>
<dbReference type="InterPro" id="IPR008969">
    <property type="entry name" value="CarboxyPept-like_regulatory"/>
</dbReference>
<keyword evidence="2" id="KW-1185">Reference proteome</keyword>
<reference evidence="2" key="1">
    <citation type="submission" date="2017-01" db="EMBL/GenBank/DDBJ databases">
        <authorList>
            <person name="Varghese N."/>
            <person name="Submissions S."/>
        </authorList>
    </citation>
    <scope>NUCLEOTIDE SEQUENCE [LARGE SCALE GENOMIC DNA]</scope>
    <source>
        <strain evidence="2">DSM 21054</strain>
    </source>
</reference>
<evidence type="ECO:0000313" key="1">
    <source>
        <dbReference type="EMBL" id="SIS60524.1"/>
    </source>
</evidence>
<dbReference type="EMBL" id="FTOR01000001">
    <property type="protein sequence ID" value="SIS60524.1"/>
    <property type="molecule type" value="Genomic_DNA"/>
</dbReference>
<dbReference type="SUPFAM" id="SSF49464">
    <property type="entry name" value="Carboxypeptidase regulatory domain-like"/>
    <property type="match status" value="1"/>
</dbReference>
<dbReference type="Proteomes" id="UP000186917">
    <property type="component" value="Unassembled WGS sequence"/>
</dbReference>
<protein>
    <submittedName>
        <fullName evidence="1">CarboxypepD_reg-like domain-containing protein</fullName>
    </submittedName>
</protein>
<dbReference type="KEGG" id="fln:FLA_4765"/>
<dbReference type="AlphaFoldDB" id="A0A173MMW0"/>
<dbReference type="RefSeq" id="WP_076374755.1">
    <property type="nucleotide sequence ID" value="NZ_AP017422.1"/>
</dbReference>